<reference evidence="1" key="2">
    <citation type="journal article" date="2015" name="Data Brief">
        <title>Shoot transcriptome of the giant reed, Arundo donax.</title>
        <authorList>
            <person name="Barrero R.A."/>
            <person name="Guerrero F.D."/>
            <person name="Moolhuijzen P."/>
            <person name="Goolsby J.A."/>
            <person name="Tidwell J."/>
            <person name="Bellgard S.E."/>
            <person name="Bellgard M.I."/>
        </authorList>
    </citation>
    <scope>NUCLEOTIDE SEQUENCE</scope>
    <source>
        <tissue evidence="1">Shoot tissue taken approximately 20 cm above the soil surface</tissue>
    </source>
</reference>
<dbReference type="AlphaFoldDB" id="A0A0A9H2W7"/>
<name>A0A0A9H2W7_ARUDO</name>
<evidence type="ECO:0000313" key="1">
    <source>
        <dbReference type="EMBL" id="JAE31092.1"/>
    </source>
</evidence>
<sequence>MRKFTGRRPWHCENYVNQYIESLCYMYMSCNHFPIAMNVSTSLVPTINITICIGGLCRRSEESNGSPPKATLW</sequence>
<accession>A0A0A9H2W7</accession>
<protein>
    <submittedName>
        <fullName evidence="1">Uncharacterized protein</fullName>
    </submittedName>
</protein>
<dbReference type="EMBL" id="GBRH01166804">
    <property type="protein sequence ID" value="JAE31092.1"/>
    <property type="molecule type" value="Transcribed_RNA"/>
</dbReference>
<organism evidence="1">
    <name type="scientific">Arundo donax</name>
    <name type="common">Giant reed</name>
    <name type="synonym">Donax arundinaceus</name>
    <dbReference type="NCBI Taxonomy" id="35708"/>
    <lineage>
        <taxon>Eukaryota</taxon>
        <taxon>Viridiplantae</taxon>
        <taxon>Streptophyta</taxon>
        <taxon>Embryophyta</taxon>
        <taxon>Tracheophyta</taxon>
        <taxon>Spermatophyta</taxon>
        <taxon>Magnoliopsida</taxon>
        <taxon>Liliopsida</taxon>
        <taxon>Poales</taxon>
        <taxon>Poaceae</taxon>
        <taxon>PACMAD clade</taxon>
        <taxon>Arundinoideae</taxon>
        <taxon>Arundineae</taxon>
        <taxon>Arundo</taxon>
    </lineage>
</organism>
<proteinExistence type="predicted"/>
<reference evidence="1" key="1">
    <citation type="submission" date="2014-09" db="EMBL/GenBank/DDBJ databases">
        <authorList>
            <person name="Magalhaes I.L.F."/>
            <person name="Oliveira U."/>
            <person name="Santos F.R."/>
            <person name="Vidigal T.H.D.A."/>
            <person name="Brescovit A.D."/>
            <person name="Santos A.J."/>
        </authorList>
    </citation>
    <scope>NUCLEOTIDE SEQUENCE</scope>
    <source>
        <tissue evidence="1">Shoot tissue taken approximately 20 cm above the soil surface</tissue>
    </source>
</reference>